<dbReference type="SMART" id="SM00131">
    <property type="entry name" value="KU"/>
    <property type="match status" value="1"/>
</dbReference>
<dbReference type="Pfam" id="PF00014">
    <property type="entry name" value="Kunitz_BPTI"/>
    <property type="match status" value="1"/>
</dbReference>
<dbReference type="GO" id="GO:0004867">
    <property type="term" value="F:serine-type endopeptidase inhibitor activity"/>
    <property type="evidence" value="ECO:0007669"/>
    <property type="project" value="InterPro"/>
</dbReference>
<dbReference type="AlphaFoldDB" id="A0A8W8HVR9"/>
<accession>A0A8W8HVR9</accession>
<dbReference type="Gene3D" id="4.10.410.10">
    <property type="entry name" value="Pancreatic trypsin inhibitor Kunitz domain"/>
    <property type="match status" value="1"/>
</dbReference>
<dbReference type="GO" id="GO:0005615">
    <property type="term" value="C:extracellular space"/>
    <property type="evidence" value="ECO:0007669"/>
    <property type="project" value="TreeGrafter"/>
</dbReference>
<evidence type="ECO:0000259" key="2">
    <source>
        <dbReference type="PROSITE" id="PS50279"/>
    </source>
</evidence>
<dbReference type="SUPFAM" id="SSF57362">
    <property type="entry name" value="BPTI-like"/>
    <property type="match status" value="1"/>
</dbReference>
<organism evidence="3 4">
    <name type="scientific">Magallana gigas</name>
    <name type="common">Pacific oyster</name>
    <name type="synonym">Crassostrea gigas</name>
    <dbReference type="NCBI Taxonomy" id="29159"/>
    <lineage>
        <taxon>Eukaryota</taxon>
        <taxon>Metazoa</taxon>
        <taxon>Spiralia</taxon>
        <taxon>Lophotrochozoa</taxon>
        <taxon>Mollusca</taxon>
        <taxon>Bivalvia</taxon>
        <taxon>Autobranchia</taxon>
        <taxon>Pteriomorphia</taxon>
        <taxon>Ostreida</taxon>
        <taxon>Ostreoidea</taxon>
        <taxon>Ostreidae</taxon>
        <taxon>Magallana</taxon>
    </lineage>
</organism>
<dbReference type="InterPro" id="IPR002223">
    <property type="entry name" value="Kunitz_BPTI"/>
</dbReference>
<reference evidence="3" key="1">
    <citation type="submission" date="2022-08" db="UniProtKB">
        <authorList>
            <consortium name="EnsemblMetazoa"/>
        </authorList>
    </citation>
    <scope>IDENTIFICATION</scope>
    <source>
        <strain evidence="3">05x7-T-G4-1.051#20</strain>
    </source>
</reference>
<dbReference type="Proteomes" id="UP000005408">
    <property type="component" value="Unassembled WGS sequence"/>
</dbReference>
<name>A0A8W8HVR9_MAGGI</name>
<evidence type="ECO:0000313" key="3">
    <source>
        <dbReference type="EnsemblMetazoa" id="G11186.3:cds"/>
    </source>
</evidence>
<keyword evidence="1" id="KW-1015">Disulfide bond</keyword>
<keyword evidence="4" id="KW-1185">Reference proteome</keyword>
<dbReference type="InterPro" id="IPR036880">
    <property type="entry name" value="Kunitz_BPTI_sf"/>
</dbReference>
<dbReference type="FunFam" id="4.10.410.10:FF:000020">
    <property type="entry name" value="Collagen, type VI, alpha 3"/>
    <property type="match status" value="1"/>
</dbReference>
<dbReference type="InterPro" id="IPR020901">
    <property type="entry name" value="Prtase_inh_Kunz-CS"/>
</dbReference>
<dbReference type="PROSITE" id="PS50279">
    <property type="entry name" value="BPTI_KUNITZ_2"/>
    <property type="match status" value="1"/>
</dbReference>
<dbReference type="PANTHER" id="PTHR10083:SF374">
    <property type="entry name" value="BPTI_KUNITZ INHIBITOR DOMAIN-CONTAINING PROTEIN"/>
    <property type="match status" value="1"/>
</dbReference>
<proteinExistence type="predicted"/>
<feature type="domain" description="BPTI/Kunitz inhibitor" evidence="2">
    <location>
        <begin position="34"/>
        <end position="84"/>
    </location>
</feature>
<evidence type="ECO:0000313" key="4">
    <source>
        <dbReference type="Proteomes" id="UP000005408"/>
    </source>
</evidence>
<dbReference type="InterPro" id="IPR050098">
    <property type="entry name" value="TFPI/VKTCI-like"/>
</dbReference>
<dbReference type="EnsemblMetazoa" id="G11186.3">
    <property type="protein sequence ID" value="G11186.3:cds"/>
    <property type="gene ID" value="G11186"/>
</dbReference>
<dbReference type="PRINTS" id="PR00759">
    <property type="entry name" value="BASICPTASE"/>
</dbReference>
<protein>
    <recommendedName>
        <fullName evidence="2">BPTI/Kunitz inhibitor domain-containing protein</fullName>
    </recommendedName>
</protein>
<evidence type="ECO:0000256" key="1">
    <source>
        <dbReference type="ARBA" id="ARBA00023157"/>
    </source>
</evidence>
<sequence>MNRWILPQNILSGIAAVVFVILIFYSSPVVSDSCGLKPERGPCTNYSVLYFYNSTAKRCQRFWYGGCDGNDNRFNTEDECKEKCSGSRTENTGKYMLRYLPEKNPVKKCLMINS</sequence>
<dbReference type="PROSITE" id="PS00280">
    <property type="entry name" value="BPTI_KUNITZ_1"/>
    <property type="match status" value="1"/>
</dbReference>
<dbReference type="PANTHER" id="PTHR10083">
    <property type="entry name" value="KUNITZ-TYPE PROTEASE INHIBITOR-RELATED"/>
    <property type="match status" value="1"/>
</dbReference>